<evidence type="ECO:0000256" key="4">
    <source>
        <dbReference type="PROSITE-ProRule" id="PRU00169"/>
    </source>
</evidence>
<evidence type="ECO:0000313" key="8">
    <source>
        <dbReference type="Proteomes" id="UP001153387"/>
    </source>
</evidence>
<dbReference type="Pfam" id="PF12833">
    <property type="entry name" value="HTH_18"/>
    <property type="match status" value="1"/>
</dbReference>
<reference evidence="7 8" key="1">
    <citation type="submission" date="2022-10" db="EMBL/GenBank/DDBJ databases">
        <title>Comparative genomic analysis of Cohnella hashimotonis sp. nov., isolated from the International Space Station.</title>
        <authorList>
            <person name="Simpson A."/>
            <person name="Venkateswaran K."/>
        </authorList>
    </citation>
    <scope>NUCLEOTIDE SEQUENCE [LARGE SCALE GENOMIC DNA]</scope>
    <source>
        <strain evidence="7 8">DSM 18997</strain>
    </source>
</reference>
<comment type="caution">
    <text evidence="7">The sequence shown here is derived from an EMBL/GenBank/DDBJ whole genome shotgun (WGS) entry which is preliminary data.</text>
</comment>
<feature type="modified residue" description="4-aspartylphosphate" evidence="4">
    <location>
        <position position="55"/>
    </location>
</feature>
<feature type="domain" description="HTH araC/xylS-type" evidence="5">
    <location>
        <begin position="436"/>
        <end position="534"/>
    </location>
</feature>
<dbReference type="InterPro" id="IPR018062">
    <property type="entry name" value="HTH_AraC-typ_CS"/>
</dbReference>
<dbReference type="InterPro" id="IPR020449">
    <property type="entry name" value="Tscrpt_reg_AraC-type_HTH"/>
</dbReference>
<dbReference type="Pfam" id="PF17853">
    <property type="entry name" value="GGDEF_2"/>
    <property type="match status" value="1"/>
</dbReference>
<dbReference type="AlphaFoldDB" id="A0A9X4KRD1"/>
<dbReference type="RefSeq" id="WP_277568035.1">
    <property type="nucleotide sequence ID" value="NZ_JAPDHZ010000006.1"/>
</dbReference>
<dbReference type="GO" id="GO:0003700">
    <property type="term" value="F:DNA-binding transcription factor activity"/>
    <property type="evidence" value="ECO:0007669"/>
    <property type="project" value="InterPro"/>
</dbReference>
<dbReference type="PANTHER" id="PTHR43280">
    <property type="entry name" value="ARAC-FAMILY TRANSCRIPTIONAL REGULATOR"/>
    <property type="match status" value="1"/>
</dbReference>
<feature type="domain" description="Response regulatory" evidence="6">
    <location>
        <begin position="3"/>
        <end position="120"/>
    </location>
</feature>
<gene>
    <name evidence="7" type="ORF">OMP38_28165</name>
</gene>
<accession>A0A9X4KRD1</accession>
<keyword evidence="2" id="KW-0238">DNA-binding</keyword>
<dbReference type="SMART" id="SM00448">
    <property type="entry name" value="REC"/>
    <property type="match status" value="1"/>
</dbReference>
<protein>
    <submittedName>
        <fullName evidence="7">Helix-turn-helix domain-containing protein</fullName>
    </submittedName>
</protein>
<dbReference type="PROSITE" id="PS50110">
    <property type="entry name" value="RESPONSE_REGULATORY"/>
    <property type="match status" value="1"/>
</dbReference>
<evidence type="ECO:0000313" key="7">
    <source>
        <dbReference type="EMBL" id="MDG0794280.1"/>
    </source>
</evidence>
<dbReference type="SMART" id="SM00342">
    <property type="entry name" value="HTH_ARAC"/>
    <property type="match status" value="1"/>
</dbReference>
<dbReference type="Gene3D" id="3.40.50.2300">
    <property type="match status" value="1"/>
</dbReference>
<dbReference type="EMBL" id="JAPDHZ010000006">
    <property type="protein sequence ID" value="MDG0794280.1"/>
    <property type="molecule type" value="Genomic_DNA"/>
</dbReference>
<evidence type="ECO:0000256" key="3">
    <source>
        <dbReference type="ARBA" id="ARBA00023163"/>
    </source>
</evidence>
<proteinExistence type="predicted"/>
<evidence type="ECO:0000256" key="2">
    <source>
        <dbReference type="ARBA" id="ARBA00023125"/>
    </source>
</evidence>
<dbReference type="SUPFAM" id="SSF52172">
    <property type="entry name" value="CheY-like"/>
    <property type="match status" value="1"/>
</dbReference>
<evidence type="ECO:0000259" key="6">
    <source>
        <dbReference type="PROSITE" id="PS50110"/>
    </source>
</evidence>
<dbReference type="PANTHER" id="PTHR43280:SF10">
    <property type="entry name" value="REGULATORY PROTEIN POCR"/>
    <property type="match status" value="1"/>
</dbReference>
<organism evidence="7 8">
    <name type="scientific">Cohnella ginsengisoli</name>
    <dbReference type="NCBI Taxonomy" id="425004"/>
    <lineage>
        <taxon>Bacteria</taxon>
        <taxon>Bacillati</taxon>
        <taxon>Bacillota</taxon>
        <taxon>Bacilli</taxon>
        <taxon>Bacillales</taxon>
        <taxon>Paenibacillaceae</taxon>
        <taxon>Cohnella</taxon>
    </lineage>
</organism>
<dbReference type="CDD" id="cd17536">
    <property type="entry name" value="REC_YesN-like"/>
    <property type="match status" value="1"/>
</dbReference>
<keyword evidence="1" id="KW-0805">Transcription regulation</keyword>
<dbReference type="Proteomes" id="UP001153387">
    <property type="component" value="Unassembled WGS sequence"/>
</dbReference>
<dbReference type="InterPro" id="IPR041522">
    <property type="entry name" value="CdaR_GGDEF"/>
</dbReference>
<dbReference type="PROSITE" id="PS00041">
    <property type="entry name" value="HTH_ARAC_FAMILY_1"/>
    <property type="match status" value="1"/>
</dbReference>
<dbReference type="GO" id="GO:0043565">
    <property type="term" value="F:sequence-specific DNA binding"/>
    <property type="evidence" value="ECO:0007669"/>
    <property type="project" value="InterPro"/>
</dbReference>
<dbReference type="InterPro" id="IPR001789">
    <property type="entry name" value="Sig_transdc_resp-reg_receiver"/>
</dbReference>
<dbReference type="Gene3D" id="1.10.10.60">
    <property type="entry name" value="Homeodomain-like"/>
    <property type="match status" value="2"/>
</dbReference>
<dbReference type="PRINTS" id="PR00032">
    <property type="entry name" value="HTHARAC"/>
</dbReference>
<dbReference type="Pfam" id="PF00072">
    <property type="entry name" value="Response_reg"/>
    <property type="match status" value="1"/>
</dbReference>
<dbReference type="InterPro" id="IPR018060">
    <property type="entry name" value="HTH_AraC"/>
</dbReference>
<dbReference type="InterPro" id="IPR011006">
    <property type="entry name" value="CheY-like_superfamily"/>
</dbReference>
<keyword evidence="4" id="KW-0597">Phosphoprotein</keyword>
<dbReference type="PROSITE" id="PS01124">
    <property type="entry name" value="HTH_ARAC_FAMILY_2"/>
    <property type="match status" value="1"/>
</dbReference>
<sequence length="538" mass="59884">MYKALLVDDELLVRTNLKLMPEWRAQGFALCGEAANGAEALALVERERPELVVSDLRMPVMDGLQLSAELARRYPGAKMIVLSNYDDFDYVKGTLQNGAVDYLLKHRLNAASLAAALARVKALLDARPQRTGGERTDANQRLALRTRFITELIAGFHNSPEEIRHHIRTLDLKLDTRQLIPVILSIDDYRSRQSRSTLKAAELERFSILNIVEEIAGELGNGAVGHVGGDRFVILFSFPNVRSETALALAVGEAVSRIASCLRTFLNLSASFSIGPTCTTPAQIPHSYKQAEKQMQDRFHLGKNVVLRRASIVQDNEALAGLEIGTEKDMLACLKTRDAAGLLAILEDLFARIKTAALSMAGSQLLFNDLLSLLHRAIREHGLELGALYADAVPPHERLAAFETLEEVKAWFRSLFERYFELLQADERGDYSAYTTEAIRYIRSHLADSISLTEVAERIGISGAYLSTLFKNEVKIGFAEYLSDARLERAKAYLEDGREDMKDIAALCGFNSASYFFKTFKKKTGMTPSEFARGRRST</sequence>
<keyword evidence="3" id="KW-0804">Transcription</keyword>
<dbReference type="GO" id="GO:0000160">
    <property type="term" value="P:phosphorelay signal transduction system"/>
    <property type="evidence" value="ECO:0007669"/>
    <property type="project" value="InterPro"/>
</dbReference>
<name>A0A9X4KRD1_9BACL</name>
<keyword evidence="8" id="KW-1185">Reference proteome</keyword>
<evidence type="ECO:0000256" key="1">
    <source>
        <dbReference type="ARBA" id="ARBA00023015"/>
    </source>
</evidence>
<dbReference type="InterPro" id="IPR009057">
    <property type="entry name" value="Homeodomain-like_sf"/>
</dbReference>
<dbReference type="SUPFAM" id="SSF46689">
    <property type="entry name" value="Homeodomain-like"/>
    <property type="match status" value="2"/>
</dbReference>
<evidence type="ECO:0000259" key="5">
    <source>
        <dbReference type="PROSITE" id="PS01124"/>
    </source>
</evidence>